<protein>
    <recommendedName>
        <fullName evidence="7">FecR protein domain-containing protein</fullName>
    </recommendedName>
</protein>
<keyword evidence="2" id="KW-1133">Transmembrane helix</keyword>
<feature type="transmembrane region" description="Helical" evidence="2">
    <location>
        <begin position="55"/>
        <end position="77"/>
    </location>
</feature>
<sequence length="355" mass="40397">MNKAENNIRKTSFKKAGQALIDHIQETEKVDLQRIEQSLEDLKNSYQIQHKRRKLWLYAASAAASLLIAALSINFLYSPNSYDWDMLATSLLNDSIPHQDKEITLITQNDRMKLSNEASLEYKKNGTLQVNKEDVTKEKPVRHKEKLNHIIVPKGKRATITFSDGTSMYINSGSHVIYPSDFDKDKREILVEGEVYLEVAKDPKRPFFVKTKDFDVKVLGTTFNVSAYKDDAIASVVLVEGKVEVDNNNQKTTIRPNEKIAITHGESTVSIVDVNEYISWKDYIMLFAEHRAGDVFTRLSRYYGVHIECDPSIASYPVSGKLDLKSGINNSLDILTELLDIKYKTEPDGSIRIFQ</sequence>
<dbReference type="InterPro" id="IPR006860">
    <property type="entry name" value="FecR"/>
</dbReference>
<dbReference type="STRING" id="927665.HMPREF1535_01344"/>
<reference evidence="5 6" key="1">
    <citation type="submission" date="2013-04" db="EMBL/GenBank/DDBJ databases">
        <title>The Genome Sequence of Parabacteroides goldsteinii DSM 19448.</title>
        <authorList>
            <consortium name="The Broad Institute Genomics Platform"/>
            <person name="Earl A."/>
            <person name="Ward D."/>
            <person name="Feldgarden M."/>
            <person name="Gevers D."/>
            <person name="Martens E."/>
            <person name="Sakamoto M."/>
            <person name="Benno Y."/>
            <person name="Song Y."/>
            <person name="Liu C."/>
            <person name="Lee J."/>
            <person name="Bolanos M."/>
            <person name="Vaisanen M.L."/>
            <person name="Finegold S.M."/>
            <person name="Walker B."/>
            <person name="Young S."/>
            <person name="Zeng Q."/>
            <person name="Gargeya S."/>
            <person name="Fitzgerald M."/>
            <person name="Haas B."/>
            <person name="Abouelleil A."/>
            <person name="Allen A.W."/>
            <person name="Alvarado L."/>
            <person name="Arachchi H.M."/>
            <person name="Berlin A.M."/>
            <person name="Chapman S.B."/>
            <person name="Gainer-Dewar J."/>
            <person name="Goldberg J."/>
            <person name="Griggs A."/>
            <person name="Gujja S."/>
            <person name="Hansen M."/>
            <person name="Howarth C."/>
            <person name="Imamovic A."/>
            <person name="Ireland A."/>
            <person name="Larimer J."/>
            <person name="McCowan C."/>
            <person name="Murphy C."/>
            <person name="Pearson M."/>
            <person name="Poon T.W."/>
            <person name="Priest M."/>
            <person name="Roberts A."/>
            <person name="Saif S."/>
            <person name="Shea T."/>
            <person name="Sisk P."/>
            <person name="Sykes S."/>
            <person name="Wortman J."/>
            <person name="Nusbaum C."/>
            <person name="Birren B."/>
        </authorList>
    </citation>
    <scope>NUCLEOTIDE SEQUENCE [LARGE SCALE GENOMIC DNA]</scope>
    <source>
        <strain evidence="5 6">DSM 19448</strain>
    </source>
</reference>
<dbReference type="PATRIC" id="fig|927665.4.peg.1373"/>
<organism evidence="5 6">
    <name type="scientific">Parabacteroides goldsteinii DSM 19448 = WAL 12034</name>
    <dbReference type="NCBI Taxonomy" id="927665"/>
    <lineage>
        <taxon>Bacteria</taxon>
        <taxon>Pseudomonadati</taxon>
        <taxon>Bacteroidota</taxon>
        <taxon>Bacteroidia</taxon>
        <taxon>Bacteroidales</taxon>
        <taxon>Tannerellaceae</taxon>
        <taxon>Parabacteroides</taxon>
    </lineage>
</organism>
<dbReference type="Gene3D" id="2.60.120.1440">
    <property type="match status" value="1"/>
</dbReference>
<keyword evidence="2" id="KW-0812">Transmembrane</keyword>
<gene>
    <name evidence="5" type="ORF">HMPREF1535_01344</name>
</gene>
<evidence type="ECO:0000256" key="1">
    <source>
        <dbReference type="SAM" id="Coils"/>
    </source>
</evidence>
<dbReference type="InterPro" id="IPR032508">
    <property type="entry name" value="FecR_C"/>
</dbReference>
<dbReference type="FunFam" id="2.60.120.1440:FF:000001">
    <property type="entry name" value="Putative anti-sigma factor"/>
    <property type="match status" value="1"/>
</dbReference>
<dbReference type="PANTHER" id="PTHR30273">
    <property type="entry name" value="PERIPLASMIC SIGNAL SENSOR AND SIGMA FACTOR ACTIVATOR FECR-RELATED"/>
    <property type="match status" value="1"/>
</dbReference>
<keyword evidence="1" id="KW-0175">Coiled coil</keyword>
<comment type="caution">
    <text evidence="5">The sequence shown here is derived from an EMBL/GenBank/DDBJ whole genome shotgun (WGS) entry which is preliminary data.</text>
</comment>
<dbReference type="GO" id="GO:0016989">
    <property type="term" value="F:sigma factor antagonist activity"/>
    <property type="evidence" value="ECO:0007669"/>
    <property type="project" value="TreeGrafter"/>
</dbReference>
<dbReference type="Pfam" id="PF04773">
    <property type="entry name" value="FecR"/>
    <property type="match status" value="1"/>
</dbReference>
<evidence type="ECO:0000256" key="2">
    <source>
        <dbReference type="SAM" id="Phobius"/>
    </source>
</evidence>
<dbReference type="Pfam" id="PF16344">
    <property type="entry name" value="FecR_C"/>
    <property type="match status" value="1"/>
</dbReference>
<accession>A0A0F5JIF8</accession>
<dbReference type="EMBL" id="AQHV01000009">
    <property type="protein sequence ID" value="KKB57523.1"/>
    <property type="molecule type" value="Genomic_DNA"/>
</dbReference>
<evidence type="ECO:0000259" key="4">
    <source>
        <dbReference type="Pfam" id="PF16344"/>
    </source>
</evidence>
<keyword evidence="2" id="KW-0472">Membrane</keyword>
<evidence type="ECO:0008006" key="7">
    <source>
        <dbReference type="Google" id="ProtNLM"/>
    </source>
</evidence>
<dbReference type="RefSeq" id="WP_046145635.1">
    <property type="nucleotide sequence ID" value="NZ_KQ033912.1"/>
</dbReference>
<dbReference type="PANTHER" id="PTHR30273:SF2">
    <property type="entry name" value="PROTEIN FECR"/>
    <property type="match status" value="1"/>
</dbReference>
<dbReference type="Gene3D" id="3.55.50.30">
    <property type="match status" value="1"/>
</dbReference>
<proteinExistence type="predicted"/>
<feature type="coiled-coil region" evidence="1">
    <location>
        <begin position="25"/>
        <end position="52"/>
    </location>
</feature>
<evidence type="ECO:0000313" key="5">
    <source>
        <dbReference type="EMBL" id="KKB57523.1"/>
    </source>
</evidence>
<evidence type="ECO:0000259" key="3">
    <source>
        <dbReference type="Pfam" id="PF04773"/>
    </source>
</evidence>
<dbReference type="Proteomes" id="UP000033047">
    <property type="component" value="Unassembled WGS sequence"/>
</dbReference>
<name>A0A0F5JIF8_9BACT</name>
<dbReference type="InterPro" id="IPR012373">
    <property type="entry name" value="Ferrdict_sens_TM"/>
</dbReference>
<dbReference type="HOGENOM" id="CLU_050192_1_1_10"/>
<feature type="domain" description="FecR protein" evidence="3">
    <location>
        <begin position="151"/>
        <end position="244"/>
    </location>
</feature>
<feature type="domain" description="Protein FecR C-terminal" evidence="4">
    <location>
        <begin position="285"/>
        <end position="347"/>
    </location>
</feature>
<evidence type="ECO:0000313" key="6">
    <source>
        <dbReference type="Proteomes" id="UP000033047"/>
    </source>
</evidence>
<dbReference type="AlphaFoldDB" id="A0A0F5JIF8"/>